<dbReference type="Proteomes" id="UP000322530">
    <property type="component" value="Unassembled WGS sequence"/>
</dbReference>
<protein>
    <submittedName>
        <fullName evidence="1">Uncharacterized protein</fullName>
    </submittedName>
</protein>
<evidence type="ECO:0000313" key="2">
    <source>
        <dbReference type="Proteomes" id="UP000322530"/>
    </source>
</evidence>
<evidence type="ECO:0000313" key="1">
    <source>
        <dbReference type="EMBL" id="GCF11827.1"/>
    </source>
</evidence>
<reference evidence="1 2" key="1">
    <citation type="submission" date="2019-01" db="EMBL/GenBank/DDBJ databases">
        <title>Draft genome sequence of Dictyobacter sp. Uno17.</title>
        <authorList>
            <person name="Wang C.M."/>
            <person name="Zheng Y."/>
            <person name="Sakai Y."/>
            <person name="Abe K."/>
            <person name="Yokota A."/>
            <person name="Yabe S."/>
        </authorList>
    </citation>
    <scope>NUCLEOTIDE SEQUENCE [LARGE SCALE GENOMIC DNA]</scope>
    <source>
        <strain evidence="1 2">Uno17</strain>
    </source>
</reference>
<comment type="caution">
    <text evidence="1">The sequence shown here is derived from an EMBL/GenBank/DDBJ whole genome shotgun (WGS) entry which is preliminary data.</text>
</comment>
<name>A0A5A5TK58_9CHLR</name>
<sequence length="56" mass="6583">MVRKLMLQDDEDHANQTLCKQDREVWFDTYLRYCGIEFVKKGNVASICAKTREGLD</sequence>
<dbReference type="AlphaFoldDB" id="A0A5A5TK58"/>
<accession>A0A5A5TK58</accession>
<organism evidence="1 2">
    <name type="scientific">Dictyobacter arantiisoli</name>
    <dbReference type="NCBI Taxonomy" id="2014874"/>
    <lineage>
        <taxon>Bacteria</taxon>
        <taxon>Bacillati</taxon>
        <taxon>Chloroflexota</taxon>
        <taxon>Ktedonobacteria</taxon>
        <taxon>Ktedonobacterales</taxon>
        <taxon>Dictyobacteraceae</taxon>
        <taxon>Dictyobacter</taxon>
    </lineage>
</organism>
<gene>
    <name evidence="1" type="ORF">KDI_53910</name>
</gene>
<dbReference type="EMBL" id="BIXY01000152">
    <property type="protein sequence ID" value="GCF11827.1"/>
    <property type="molecule type" value="Genomic_DNA"/>
</dbReference>
<keyword evidence="2" id="KW-1185">Reference proteome</keyword>
<proteinExistence type="predicted"/>